<protein>
    <submittedName>
        <fullName evidence="1">Uncharacterized protein</fullName>
    </submittedName>
</protein>
<sequence length="21" mass="2334">MFRLLLRVAASTGPRNSLLMS</sequence>
<evidence type="ECO:0000313" key="2">
    <source>
        <dbReference type="Proteomes" id="UP000485058"/>
    </source>
</evidence>
<accession>A0A6A0A604</accession>
<proteinExistence type="predicted"/>
<organism evidence="1 2">
    <name type="scientific">Haematococcus lacustris</name>
    <name type="common">Green alga</name>
    <name type="synonym">Haematococcus pluvialis</name>
    <dbReference type="NCBI Taxonomy" id="44745"/>
    <lineage>
        <taxon>Eukaryota</taxon>
        <taxon>Viridiplantae</taxon>
        <taxon>Chlorophyta</taxon>
        <taxon>core chlorophytes</taxon>
        <taxon>Chlorophyceae</taxon>
        <taxon>CS clade</taxon>
        <taxon>Chlamydomonadales</taxon>
        <taxon>Haematococcaceae</taxon>
        <taxon>Haematococcus</taxon>
    </lineage>
</organism>
<comment type="caution">
    <text evidence="1">The sequence shown here is derived from an EMBL/GenBank/DDBJ whole genome shotgun (WGS) entry which is preliminary data.</text>
</comment>
<keyword evidence="2" id="KW-1185">Reference proteome</keyword>
<gene>
    <name evidence="1" type="ORF">HaLaN_26325</name>
</gene>
<evidence type="ECO:0000313" key="1">
    <source>
        <dbReference type="EMBL" id="GFH27931.1"/>
    </source>
</evidence>
<dbReference type="AlphaFoldDB" id="A0A6A0A604"/>
<name>A0A6A0A604_HAELA</name>
<reference evidence="1 2" key="1">
    <citation type="submission" date="2020-02" db="EMBL/GenBank/DDBJ databases">
        <title>Draft genome sequence of Haematococcus lacustris strain NIES-144.</title>
        <authorList>
            <person name="Morimoto D."/>
            <person name="Nakagawa S."/>
            <person name="Yoshida T."/>
            <person name="Sawayama S."/>
        </authorList>
    </citation>
    <scope>NUCLEOTIDE SEQUENCE [LARGE SCALE GENOMIC DNA]</scope>
    <source>
        <strain evidence="1 2">NIES-144</strain>
    </source>
</reference>
<dbReference type="Proteomes" id="UP000485058">
    <property type="component" value="Unassembled WGS sequence"/>
</dbReference>
<feature type="non-terminal residue" evidence="1">
    <location>
        <position position="1"/>
    </location>
</feature>
<dbReference type="EMBL" id="BLLF01003676">
    <property type="protein sequence ID" value="GFH27931.1"/>
    <property type="molecule type" value="Genomic_DNA"/>
</dbReference>